<accession>A0ACB8QDD8</accession>
<organism evidence="1 2">
    <name type="scientific">Vararia minispora EC-137</name>
    <dbReference type="NCBI Taxonomy" id="1314806"/>
    <lineage>
        <taxon>Eukaryota</taxon>
        <taxon>Fungi</taxon>
        <taxon>Dikarya</taxon>
        <taxon>Basidiomycota</taxon>
        <taxon>Agaricomycotina</taxon>
        <taxon>Agaricomycetes</taxon>
        <taxon>Russulales</taxon>
        <taxon>Lachnocladiaceae</taxon>
        <taxon>Vararia</taxon>
    </lineage>
</organism>
<keyword evidence="2" id="KW-1185">Reference proteome</keyword>
<dbReference type="Proteomes" id="UP000814128">
    <property type="component" value="Unassembled WGS sequence"/>
</dbReference>
<proteinExistence type="predicted"/>
<reference evidence="1" key="2">
    <citation type="journal article" date="2022" name="New Phytol.">
        <title>Evolutionary transition to the ectomycorrhizal habit in the genomes of a hyperdiverse lineage of mushroom-forming fungi.</title>
        <authorList>
            <person name="Looney B."/>
            <person name="Miyauchi S."/>
            <person name="Morin E."/>
            <person name="Drula E."/>
            <person name="Courty P.E."/>
            <person name="Kohler A."/>
            <person name="Kuo A."/>
            <person name="LaButti K."/>
            <person name="Pangilinan J."/>
            <person name="Lipzen A."/>
            <person name="Riley R."/>
            <person name="Andreopoulos W."/>
            <person name="He G."/>
            <person name="Johnson J."/>
            <person name="Nolan M."/>
            <person name="Tritt A."/>
            <person name="Barry K.W."/>
            <person name="Grigoriev I.V."/>
            <person name="Nagy L.G."/>
            <person name="Hibbett D."/>
            <person name="Henrissat B."/>
            <person name="Matheny P.B."/>
            <person name="Labbe J."/>
            <person name="Martin F.M."/>
        </authorList>
    </citation>
    <scope>NUCLEOTIDE SEQUENCE</scope>
    <source>
        <strain evidence="1">EC-137</strain>
    </source>
</reference>
<evidence type="ECO:0000313" key="2">
    <source>
        <dbReference type="Proteomes" id="UP000814128"/>
    </source>
</evidence>
<gene>
    <name evidence="1" type="ORF">K488DRAFT_72677</name>
</gene>
<comment type="caution">
    <text evidence="1">The sequence shown here is derived from an EMBL/GenBank/DDBJ whole genome shotgun (WGS) entry which is preliminary data.</text>
</comment>
<name>A0ACB8QDD8_9AGAM</name>
<protein>
    <submittedName>
        <fullName evidence="1">Uncharacterized protein</fullName>
    </submittedName>
</protein>
<sequence>MCPLMQEKVVDCRSARPPKWSCTVERSGHSGESSTKLAFTKDQPRGIAFEDVKPGSYDDGHGQHQKPRHDLDRILPLMTGAYAKVTPNKATRSQSHFEQWSDHELSLVAGELPAIHASLKRDPGVDSEAWVMGNATRKVDAPENVLGPKQQPESDYDAATTVRGAAGESMAVGSKAPTVDGSFGRMLLRARALTRRAYNCHGSKGELVVTRDG</sequence>
<evidence type="ECO:0000313" key="1">
    <source>
        <dbReference type="EMBL" id="KAI0029839.1"/>
    </source>
</evidence>
<reference evidence="1" key="1">
    <citation type="submission" date="2021-02" db="EMBL/GenBank/DDBJ databases">
        <authorList>
            <consortium name="DOE Joint Genome Institute"/>
            <person name="Ahrendt S."/>
            <person name="Looney B.P."/>
            <person name="Miyauchi S."/>
            <person name="Morin E."/>
            <person name="Drula E."/>
            <person name="Courty P.E."/>
            <person name="Chicoki N."/>
            <person name="Fauchery L."/>
            <person name="Kohler A."/>
            <person name="Kuo A."/>
            <person name="Labutti K."/>
            <person name="Pangilinan J."/>
            <person name="Lipzen A."/>
            <person name="Riley R."/>
            <person name="Andreopoulos W."/>
            <person name="He G."/>
            <person name="Johnson J."/>
            <person name="Barry K.W."/>
            <person name="Grigoriev I.V."/>
            <person name="Nagy L."/>
            <person name="Hibbett D."/>
            <person name="Henrissat B."/>
            <person name="Matheny P.B."/>
            <person name="Labbe J."/>
            <person name="Martin F."/>
        </authorList>
    </citation>
    <scope>NUCLEOTIDE SEQUENCE</scope>
    <source>
        <strain evidence="1">EC-137</strain>
    </source>
</reference>
<dbReference type="EMBL" id="MU273654">
    <property type="protein sequence ID" value="KAI0029839.1"/>
    <property type="molecule type" value="Genomic_DNA"/>
</dbReference>